<feature type="domain" description="ABC transporter" evidence="5">
    <location>
        <begin position="5"/>
        <end position="235"/>
    </location>
</feature>
<dbReference type="PANTHER" id="PTHR42711:SF5">
    <property type="entry name" value="ABC TRANSPORTER ATP-BINDING PROTEIN NATA"/>
    <property type="match status" value="1"/>
</dbReference>
<dbReference type="InterPro" id="IPR050763">
    <property type="entry name" value="ABC_transporter_ATP-binding"/>
</dbReference>
<dbReference type="Pfam" id="PF00005">
    <property type="entry name" value="ABC_tran"/>
    <property type="match status" value="1"/>
</dbReference>
<evidence type="ECO:0000256" key="4">
    <source>
        <dbReference type="ARBA" id="ARBA00022840"/>
    </source>
</evidence>
<keyword evidence="4 6" id="KW-0067">ATP-binding</keyword>
<dbReference type="InterPro" id="IPR017871">
    <property type="entry name" value="ABC_transporter-like_CS"/>
</dbReference>
<keyword evidence="7" id="KW-1185">Reference proteome</keyword>
<sequence length="306" mass="33632">MEPIIRVEGLVKKYGELTAVDGVSFQVRQGDFFAFLGPNGAGKSTTISILCTLLVKTAGSVTVAGFDVDSGGRGVREAIGIVFQDNVLDPLLTVKENLLTRGGLYEKDRKALKFRLDEVTRTIGLGEYLSRPFGKLSGGQKRRAEVARALMSRPKLLILDEPTTGLDPQTRKTVWEVIAKLQKEEKLTVFFTTHYMEEAAGADMVAVIDRGKIVASGTPNELKERYSSDILRLAPRHMGAAERFLSGRGYAFEKTADMLTVRLPTTLEAYGLLKEMEGGFDAFEVIRGTMDDVFVNITGRSIREGD</sequence>
<reference evidence="6 7" key="1">
    <citation type="submission" date="2017-04" db="EMBL/GenBank/DDBJ databases">
        <authorList>
            <person name="Afonso C.L."/>
            <person name="Miller P.J."/>
            <person name="Scott M.A."/>
            <person name="Spackman E."/>
            <person name="Goraichik I."/>
            <person name="Dimitrov K.M."/>
            <person name="Suarez D.L."/>
            <person name="Swayne D.E."/>
        </authorList>
    </citation>
    <scope>NUCLEOTIDE SEQUENCE [LARGE SCALE GENOMIC DNA]</scope>
    <source>
        <strain evidence="6 7">DSM 12816</strain>
    </source>
</reference>
<evidence type="ECO:0000259" key="5">
    <source>
        <dbReference type="PROSITE" id="PS50893"/>
    </source>
</evidence>
<dbReference type="GO" id="GO:0016887">
    <property type="term" value="F:ATP hydrolysis activity"/>
    <property type="evidence" value="ECO:0007669"/>
    <property type="project" value="InterPro"/>
</dbReference>
<dbReference type="GO" id="GO:0005524">
    <property type="term" value="F:ATP binding"/>
    <property type="evidence" value="ECO:0007669"/>
    <property type="project" value="UniProtKB-KW"/>
</dbReference>
<accession>A0A1W2CKB2</accession>
<dbReference type="SUPFAM" id="SSF52540">
    <property type="entry name" value="P-loop containing nucleoside triphosphate hydrolases"/>
    <property type="match status" value="1"/>
</dbReference>
<dbReference type="InterPro" id="IPR027417">
    <property type="entry name" value="P-loop_NTPase"/>
</dbReference>
<dbReference type="InterPro" id="IPR003593">
    <property type="entry name" value="AAA+_ATPase"/>
</dbReference>
<evidence type="ECO:0000256" key="1">
    <source>
        <dbReference type="ARBA" id="ARBA00005417"/>
    </source>
</evidence>
<name>A0A1W2CKB2_9FIRM</name>
<dbReference type="OrthoDB" id="9804819at2"/>
<keyword evidence="3" id="KW-0547">Nucleotide-binding</keyword>
<organism evidence="6 7">
    <name type="scientific">Papillibacter cinnamivorans DSM 12816</name>
    <dbReference type="NCBI Taxonomy" id="1122930"/>
    <lineage>
        <taxon>Bacteria</taxon>
        <taxon>Bacillati</taxon>
        <taxon>Bacillota</taxon>
        <taxon>Clostridia</taxon>
        <taxon>Eubacteriales</taxon>
        <taxon>Oscillospiraceae</taxon>
        <taxon>Papillibacter</taxon>
    </lineage>
</organism>
<evidence type="ECO:0000313" key="7">
    <source>
        <dbReference type="Proteomes" id="UP000192790"/>
    </source>
</evidence>
<dbReference type="SMART" id="SM00382">
    <property type="entry name" value="AAA"/>
    <property type="match status" value="1"/>
</dbReference>
<comment type="similarity">
    <text evidence="1">Belongs to the ABC transporter superfamily.</text>
</comment>
<dbReference type="EMBL" id="FWXW01000010">
    <property type="protein sequence ID" value="SMC85630.1"/>
    <property type="molecule type" value="Genomic_DNA"/>
</dbReference>
<keyword evidence="2" id="KW-0813">Transport</keyword>
<evidence type="ECO:0000313" key="6">
    <source>
        <dbReference type="EMBL" id="SMC85630.1"/>
    </source>
</evidence>
<proteinExistence type="inferred from homology"/>
<dbReference type="Proteomes" id="UP000192790">
    <property type="component" value="Unassembled WGS sequence"/>
</dbReference>
<evidence type="ECO:0000256" key="3">
    <source>
        <dbReference type="ARBA" id="ARBA00022741"/>
    </source>
</evidence>
<protein>
    <submittedName>
        <fullName evidence="6">Multidrug/hemolysin transport system ATP-binding protein</fullName>
    </submittedName>
</protein>
<dbReference type="Gene3D" id="3.40.50.300">
    <property type="entry name" value="P-loop containing nucleotide triphosphate hydrolases"/>
    <property type="match status" value="1"/>
</dbReference>
<evidence type="ECO:0000256" key="2">
    <source>
        <dbReference type="ARBA" id="ARBA00022448"/>
    </source>
</evidence>
<gene>
    <name evidence="6" type="ORF">SAMN02745168_0046</name>
</gene>
<dbReference type="PROSITE" id="PS00211">
    <property type="entry name" value="ABC_TRANSPORTER_1"/>
    <property type="match status" value="1"/>
</dbReference>
<dbReference type="AlphaFoldDB" id="A0A1W2CKB2"/>
<dbReference type="InterPro" id="IPR003439">
    <property type="entry name" value="ABC_transporter-like_ATP-bd"/>
</dbReference>
<dbReference type="RefSeq" id="WP_084235473.1">
    <property type="nucleotide sequence ID" value="NZ_FWXW01000010.1"/>
</dbReference>
<dbReference type="STRING" id="1122930.SAMN02745168_0046"/>
<dbReference type="PROSITE" id="PS50893">
    <property type="entry name" value="ABC_TRANSPORTER_2"/>
    <property type="match status" value="1"/>
</dbReference>
<dbReference type="PANTHER" id="PTHR42711">
    <property type="entry name" value="ABC TRANSPORTER ATP-BINDING PROTEIN"/>
    <property type="match status" value="1"/>
</dbReference>